<dbReference type="PANTHER" id="PTHR39159">
    <property type="match status" value="1"/>
</dbReference>
<organism evidence="3 4">
    <name type="scientific">Sphaerisporangium album</name>
    <dbReference type="NCBI Taxonomy" id="509200"/>
    <lineage>
        <taxon>Bacteria</taxon>
        <taxon>Bacillati</taxon>
        <taxon>Actinomycetota</taxon>
        <taxon>Actinomycetes</taxon>
        <taxon>Streptosporangiales</taxon>
        <taxon>Streptosporangiaceae</taxon>
        <taxon>Sphaerisporangium</taxon>
    </lineage>
</organism>
<feature type="domain" description="DUF402" evidence="2">
    <location>
        <begin position="33"/>
        <end position="169"/>
    </location>
</feature>
<dbReference type="EMBL" id="QOIL01000002">
    <property type="protein sequence ID" value="RCG32526.1"/>
    <property type="molecule type" value="Genomic_DNA"/>
</dbReference>
<dbReference type="Pfam" id="PF04167">
    <property type="entry name" value="DUF402"/>
    <property type="match status" value="1"/>
</dbReference>
<dbReference type="InterPro" id="IPR035930">
    <property type="entry name" value="FomD-like_sf"/>
</dbReference>
<dbReference type="SUPFAM" id="SSF159234">
    <property type="entry name" value="FomD-like"/>
    <property type="match status" value="1"/>
</dbReference>
<dbReference type="AlphaFoldDB" id="A0A367FQ42"/>
<sequence length="185" mass="20499">MPENQAGSPVNAPASTAGVTGTAAKVVYTKYDGSLHWHHDGWLLGEDEHGAWLGCPPRTRAARGAEPPVVWEEAFVMLFPRDAWWTATFNDRPARCAIYCDITTVPRWLDGQVTMVDLDLDVLLMRDGRLFVDDEDEFAEHLVRYGYPSEVIGRAESSAAWLMAAIAAGTPPFDGTHERWLSGVR</sequence>
<evidence type="ECO:0000313" key="3">
    <source>
        <dbReference type="EMBL" id="RCG32526.1"/>
    </source>
</evidence>
<protein>
    <submittedName>
        <fullName evidence="3">DUF402 domain-containing protein</fullName>
    </submittedName>
</protein>
<dbReference type="InterPro" id="IPR007295">
    <property type="entry name" value="DUF402"/>
</dbReference>
<keyword evidence="4" id="KW-1185">Reference proteome</keyword>
<evidence type="ECO:0000313" key="4">
    <source>
        <dbReference type="Proteomes" id="UP000253094"/>
    </source>
</evidence>
<evidence type="ECO:0000259" key="2">
    <source>
        <dbReference type="Pfam" id="PF04167"/>
    </source>
</evidence>
<keyword evidence="1" id="KW-0378">Hydrolase</keyword>
<dbReference type="Proteomes" id="UP000253094">
    <property type="component" value="Unassembled WGS sequence"/>
</dbReference>
<reference evidence="3 4" key="1">
    <citation type="submission" date="2018-06" db="EMBL/GenBank/DDBJ databases">
        <title>Sphaerisporangium craniellae sp. nov., isolated from a marine sponge in the South China Sea.</title>
        <authorList>
            <person name="Li L."/>
        </authorList>
    </citation>
    <scope>NUCLEOTIDE SEQUENCE [LARGE SCALE GENOMIC DNA]</scope>
    <source>
        <strain evidence="3 4">CCTCC AA 208026</strain>
    </source>
</reference>
<evidence type="ECO:0000256" key="1">
    <source>
        <dbReference type="ARBA" id="ARBA00022801"/>
    </source>
</evidence>
<dbReference type="RefSeq" id="WP_114027164.1">
    <property type="nucleotide sequence ID" value="NZ_QOIL01000002.1"/>
</dbReference>
<accession>A0A367FQ42</accession>
<dbReference type="OrthoDB" id="3531052at2"/>
<gene>
    <name evidence="3" type="ORF">DQ384_03240</name>
</gene>
<dbReference type="PANTHER" id="PTHR39159:SF1">
    <property type="entry name" value="UPF0374 PROTEIN YGAC"/>
    <property type="match status" value="1"/>
</dbReference>
<name>A0A367FQ42_9ACTN</name>
<proteinExistence type="predicted"/>
<dbReference type="GO" id="GO:0016787">
    <property type="term" value="F:hydrolase activity"/>
    <property type="evidence" value="ECO:0007669"/>
    <property type="project" value="UniProtKB-KW"/>
</dbReference>
<dbReference type="Gene3D" id="2.40.380.10">
    <property type="entry name" value="FomD-like"/>
    <property type="match status" value="1"/>
</dbReference>
<dbReference type="InterPro" id="IPR050212">
    <property type="entry name" value="Ntdp-like"/>
</dbReference>
<comment type="caution">
    <text evidence="3">The sequence shown here is derived from an EMBL/GenBank/DDBJ whole genome shotgun (WGS) entry which is preliminary data.</text>
</comment>